<dbReference type="GO" id="GO:0019288">
    <property type="term" value="P:isopentenyl diphosphate biosynthetic process, methylerythritol 4-phosphate pathway"/>
    <property type="evidence" value="ECO:0007669"/>
    <property type="project" value="UniProtKB-UniRule"/>
</dbReference>
<dbReference type="NCBIfam" id="TIGR00154">
    <property type="entry name" value="ispE"/>
    <property type="match status" value="1"/>
</dbReference>
<dbReference type="SUPFAM" id="SSF55060">
    <property type="entry name" value="GHMP Kinase, C-terminal domain"/>
    <property type="match status" value="1"/>
</dbReference>
<dbReference type="UniPathway" id="UPA00056">
    <property type="reaction ID" value="UER00094"/>
</dbReference>
<feature type="domain" description="GHMP kinase N-terminal" evidence="8">
    <location>
        <begin position="68"/>
        <end position="144"/>
    </location>
</feature>
<dbReference type="OrthoDB" id="9809438at2"/>
<dbReference type="Gene3D" id="3.30.70.890">
    <property type="entry name" value="GHMP kinase, C-terminal domain"/>
    <property type="match status" value="1"/>
</dbReference>
<dbReference type="GO" id="GO:0016114">
    <property type="term" value="P:terpenoid biosynthetic process"/>
    <property type="evidence" value="ECO:0007669"/>
    <property type="project" value="UniProtKB-UniRule"/>
</dbReference>
<evidence type="ECO:0000313" key="10">
    <source>
        <dbReference type="Proteomes" id="UP000293433"/>
    </source>
</evidence>
<dbReference type="Pfam" id="PF00288">
    <property type="entry name" value="GHMP_kinases_N"/>
    <property type="match status" value="1"/>
</dbReference>
<evidence type="ECO:0000256" key="2">
    <source>
        <dbReference type="ARBA" id="ARBA00022679"/>
    </source>
</evidence>
<keyword evidence="2 7" id="KW-0808">Transferase</keyword>
<keyword evidence="3 7" id="KW-0547">Nucleotide-binding</keyword>
<organism evidence="9 10">
    <name type="scientific">Sphaerotilus mobilis</name>
    <dbReference type="NCBI Taxonomy" id="47994"/>
    <lineage>
        <taxon>Bacteria</taxon>
        <taxon>Pseudomonadati</taxon>
        <taxon>Pseudomonadota</taxon>
        <taxon>Betaproteobacteria</taxon>
        <taxon>Burkholderiales</taxon>
        <taxon>Sphaerotilaceae</taxon>
        <taxon>Sphaerotilus</taxon>
    </lineage>
</organism>
<keyword evidence="4 7" id="KW-0418">Kinase</keyword>
<dbReference type="InterPro" id="IPR036554">
    <property type="entry name" value="GHMP_kinase_C_sf"/>
</dbReference>
<dbReference type="HAMAP" id="MF_00061">
    <property type="entry name" value="IspE"/>
    <property type="match status" value="1"/>
</dbReference>
<dbReference type="GO" id="GO:0050515">
    <property type="term" value="F:4-(cytidine 5'-diphospho)-2-C-methyl-D-erythritol kinase activity"/>
    <property type="evidence" value="ECO:0007669"/>
    <property type="project" value="UniProtKB-UniRule"/>
</dbReference>
<reference evidence="9 10" key="1">
    <citation type="submission" date="2019-02" db="EMBL/GenBank/DDBJ databases">
        <title>Genomic Encyclopedia of Type Strains, Phase IV (KMG-IV): sequencing the most valuable type-strain genomes for metagenomic binning, comparative biology and taxonomic classification.</title>
        <authorList>
            <person name="Goeker M."/>
        </authorList>
    </citation>
    <scope>NUCLEOTIDE SEQUENCE [LARGE SCALE GENOMIC DNA]</scope>
    <source>
        <strain evidence="9 10">DSM 10617</strain>
    </source>
</reference>
<accession>A0A4Q7LGL5</accession>
<evidence type="ECO:0000256" key="1">
    <source>
        <dbReference type="ARBA" id="ARBA00017473"/>
    </source>
</evidence>
<evidence type="ECO:0000256" key="7">
    <source>
        <dbReference type="HAMAP-Rule" id="MF_00061"/>
    </source>
</evidence>
<dbReference type="InterPro" id="IPR014721">
    <property type="entry name" value="Ribsml_uS5_D2-typ_fold_subgr"/>
</dbReference>
<dbReference type="PANTHER" id="PTHR43527">
    <property type="entry name" value="4-DIPHOSPHOCYTIDYL-2-C-METHYL-D-ERYTHRITOL KINASE, CHLOROPLASTIC"/>
    <property type="match status" value="1"/>
</dbReference>
<dbReference type="InterPro" id="IPR020568">
    <property type="entry name" value="Ribosomal_Su5_D2-typ_SF"/>
</dbReference>
<feature type="binding site" evidence="7">
    <location>
        <begin position="95"/>
        <end position="105"/>
    </location>
    <ligand>
        <name>ATP</name>
        <dbReference type="ChEBI" id="CHEBI:30616"/>
    </ligand>
</feature>
<dbReference type="EMBL" id="SGWV01000010">
    <property type="protein sequence ID" value="RZS53163.1"/>
    <property type="molecule type" value="Genomic_DNA"/>
</dbReference>
<dbReference type="RefSeq" id="WP_130482627.1">
    <property type="nucleotide sequence ID" value="NZ_SGWV01000010.1"/>
</dbReference>
<keyword evidence="5 7" id="KW-0067">ATP-binding</keyword>
<dbReference type="PANTHER" id="PTHR43527:SF2">
    <property type="entry name" value="4-DIPHOSPHOCYTIDYL-2-C-METHYL-D-ERYTHRITOL KINASE, CHLOROPLASTIC"/>
    <property type="match status" value="1"/>
</dbReference>
<proteinExistence type="inferred from homology"/>
<evidence type="ECO:0000256" key="5">
    <source>
        <dbReference type="ARBA" id="ARBA00022840"/>
    </source>
</evidence>
<comment type="catalytic activity">
    <reaction evidence="7">
        <text>4-CDP-2-C-methyl-D-erythritol + ATP = 4-CDP-2-C-methyl-D-erythritol 2-phosphate + ADP + H(+)</text>
        <dbReference type="Rhea" id="RHEA:18437"/>
        <dbReference type="ChEBI" id="CHEBI:15378"/>
        <dbReference type="ChEBI" id="CHEBI:30616"/>
        <dbReference type="ChEBI" id="CHEBI:57823"/>
        <dbReference type="ChEBI" id="CHEBI:57919"/>
        <dbReference type="ChEBI" id="CHEBI:456216"/>
        <dbReference type="EC" id="2.7.1.148"/>
    </reaction>
</comment>
<feature type="active site" evidence="7">
    <location>
        <position position="137"/>
    </location>
</feature>
<dbReference type="Proteomes" id="UP000293433">
    <property type="component" value="Unassembled WGS sequence"/>
</dbReference>
<comment type="caution">
    <text evidence="9">The sequence shown here is derived from an EMBL/GenBank/DDBJ whole genome shotgun (WGS) entry which is preliminary data.</text>
</comment>
<comment type="similarity">
    <text evidence="7">Belongs to the GHMP kinase family. IspE subfamily.</text>
</comment>
<keyword evidence="10" id="KW-1185">Reference proteome</keyword>
<dbReference type="PIRSF" id="PIRSF010376">
    <property type="entry name" value="IspE"/>
    <property type="match status" value="1"/>
</dbReference>
<evidence type="ECO:0000313" key="9">
    <source>
        <dbReference type="EMBL" id="RZS53163.1"/>
    </source>
</evidence>
<dbReference type="SUPFAM" id="SSF54211">
    <property type="entry name" value="Ribosomal protein S5 domain 2-like"/>
    <property type="match status" value="1"/>
</dbReference>
<feature type="active site" evidence="7">
    <location>
        <position position="13"/>
    </location>
</feature>
<dbReference type="GO" id="GO:0005524">
    <property type="term" value="F:ATP binding"/>
    <property type="evidence" value="ECO:0007669"/>
    <property type="project" value="UniProtKB-UniRule"/>
</dbReference>
<evidence type="ECO:0000256" key="4">
    <source>
        <dbReference type="ARBA" id="ARBA00022777"/>
    </source>
</evidence>
<sequence length="296" mass="31534">MIDALHDLPAPAKLNLFLHVTGRRADGYHLLQSVFCLIDWCDTLDLLRRDDGVISRVDLGPALPDDDLCTRAARALQAASGTRQGVEIRIDKQVPWGAGLGGGSSDAATVLIGLNRLWGLGWSRARLAALGLTLGADVPFFIGGSNAWVEGIGEQLTPIDLPAHGFGLVKPPVAIPTAAIFGSPLLSRSTPPAIVADFLADTLAFGRNDLQPCAEVYSEQVGQAARLLERHVGTSRMSGSGSTVFAGQRTECAGLVPGAIGEPTGWRRVLATLPDDWIARWCRSLPDHPLRGWLDD</sequence>
<dbReference type="EC" id="2.7.1.148" evidence="7"/>
<comment type="function">
    <text evidence="7">Catalyzes the phosphorylation of the position 2 hydroxy group of 4-diphosphocytidyl-2C-methyl-D-erythritol.</text>
</comment>
<comment type="pathway">
    <text evidence="7">Isoprenoid biosynthesis; isopentenyl diphosphate biosynthesis via DXP pathway; isopentenyl diphosphate from 1-deoxy-D-xylulose 5-phosphate: step 3/6.</text>
</comment>
<evidence type="ECO:0000256" key="6">
    <source>
        <dbReference type="ARBA" id="ARBA00023229"/>
    </source>
</evidence>
<dbReference type="AlphaFoldDB" id="A0A4Q7LGL5"/>
<protein>
    <recommendedName>
        <fullName evidence="1 7">4-diphosphocytidyl-2-C-methyl-D-erythritol kinase</fullName>
        <shortName evidence="7">CMK</shortName>
        <ecNumber evidence="7">2.7.1.148</ecNumber>
    </recommendedName>
    <alternativeName>
        <fullName evidence="7">4-(cytidine-5'-diphospho)-2-C-methyl-D-erythritol kinase</fullName>
    </alternativeName>
</protein>
<gene>
    <name evidence="7" type="primary">ispE</name>
    <name evidence="9" type="ORF">EV685_2789</name>
</gene>
<dbReference type="InterPro" id="IPR006204">
    <property type="entry name" value="GHMP_kinase_N_dom"/>
</dbReference>
<dbReference type="Gene3D" id="3.30.230.10">
    <property type="match status" value="1"/>
</dbReference>
<keyword evidence="6 7" id="KW-0414">Isoprene biosynthesis</keyword>
<name>A0A4Q7LGL5_9BURK</name>
<evidence type="ECO:0000256" key="3">
    <source>
        <dbReference type="ARBA" id="ARBA00022741"/>
    </source>
</evidence>
<evidence type="ECO:0000259" key="8">
    <source>
        <dbReference type="Pfam" id="PF00288"/>
    </source>
</evidence>
<dbReference type="InterPro" id="IPR004424">
    <property type="entry name" value="IspE"/>
</dbReference>